<dbReference type="GO" id="GO:0042853">
    <property type="term" value="P:L-alanine catabolic process"/>
    <property type="evidence" value="ECO:0007669"/>
    <property type="project" value="InterPro"/>
</dbReference>
<evidence type="ECO:0000256" key="4">
    <source>
        <dbReference type="ARBA" id="ARBA00023027"/>
    </source>
</evidence>
<comment type="similarity">
    <text evidence="1 5">Belongs to the AlaDH/PNT family.</text>
</comment>
<keyword evidence="3 5" id="KW-0560">Oxidoreductase</keyword>
<evidence type="ECO:0000259" key="9">
    <source>
        <dbReference type="SMART" id="SM01002"/>
    </source>
</evidence>
<feature type="active site" description="Proton donor/acceptor" evidence="6">
    <location>
        <position position="96"/>
    </location>
</feature>
<feature type="domain" description="Alanine dehydrogenase/pyridine nucleotide transhydrogenase N-terminal" evidence="10">
    <location>
        <begin position="4"/>
        <end position="137"/>
    </location>
</feature>
<feature type="domain" description="Alanine dehydrogenase/pyridine nucleotide transhydrogenase NAD(H)-binding" evidence="9">
    <location>
        <begin position="149"/>
        <end position="297"/>
    </location>
</feature>
<dbReference type="SMART" id="SM01002">
    <property type="entry name" value="AlaDh_PNT_C"/>
    <property type="match status" value="1"/>
</dbReference>
<keyword evidence="4 5" id="KW-0520">NAD</keyword>
<dbReference type="OrthoDB" id="9804592at2"/>
<feature type="binding site" evidence="8">
    <location>
        <position position="220"/>
    </location>
    <ligand>
        <name>NAD(+)</name>
        <dbReference type="ChEBI" id="CHEBI:57540"/>
    </ligand>
</feature>
<dbReference type="RefSeq" id="WP_086961033.1">
    <property type="nucleotide sequence ID" value="NZ_AP018680.1"/>
</dbReference>
<proteinExistence type="inferred from homology"/>
<dbReference type="PANTHER" id="PTHR42795:SF1">
    <property type="entry name" value="ALANINE DEHYDROGENASE"/>
    <property type="match status" value="1"/>
</dbReference>
<dbReference type="PANTHER" id="PTHR42795">
    <property type="entry name" value="ALANINE DEHYDROGENASE"/>
    <property type="match status" value="1"/>
</dbReference>
<dbReference type="InterPro" id="IPR007698">
    <property type="entry name" value="AlaDH/PNT_NAD(H)-bd"/>
</dbReference>
<evidence type="ECO:0000256" key="2">
    <source>
        <dbReference type="ARBA" id="ARBA00012897"/>
    </source>
</evidence>
<dbReference type="NCBIfam" id="TIGR00518">
    <property type="entry name" value="alaDH"/>
    <property type="match status" value="1"/>
</dbReference>
<evidence type="ECO:0000259" key="10">
    <source>
        <dbReference type="SMART" id="SM01003"/>
    </source>
</evidence>
<dbReference type="Proteomes" id="UP000252479">
    <property type="component" value="Unassembled WGS sequence"/>
</dbReference>
<keyword evidence="12" id="KW-1185">Reference proteome</keyword>
<evidence type="ECO:0000256" key="5">
    <source>
        <dbReference type="PIRNR" id="PIRNR000183"/>
    </source>
</evidence>
<dbReference type="SUPFAM" id="SSF52283">
    <property type="entry name" value="Formate/glycerate dehydrogenase catalytic domain-like"/>
    <property type="match status" value="1"/>
</dbReference>
<dbReference type="Gene3D" id="3.40.50.720">
    <property type="entry name" value="NAD(P)-binding Rossmann-like Domain"/>
    <property type="match status" value="2"/>
</dbReference>
<dbReference type="EMBL" id="QPGL01000001">
    <property type="protein sequence ID" value="RCS72989.1"/>
    <property type="molecule type" value="Genomic_DNA"/>
</dbReference>
<evidence type="ECO:0000256" key="8">
    <source>
        <dbReference type="PIRSR" id="PIRSR000183-3"/>
    </source>
</evidence>
<evidence type="ECO:0000256" key="7">
    <source>
        <dbReference type="PIRSR" id="PIRSR000183-2"/>
    </source>
</evidence>
<feature type="binding site" evidence="8">
    <location>
        <position position="134"/>
    </location>
    <ligand>
        <name>NAD(+)</name>
        <dbReference type="ChEBI" id="CHEBI:57540"/>
    </ligand>
</feature>
<dbReference type="PIRSF" id="PIRSF000183">
    <property type="entry name" value="Alanine_dh"/>
    <property type="match status" value="1"/>
</dbReference>
<dbReference type="InterPro" id="IPR008141">
    <property type="entry name" value="Ala_DH"/>
</dbReference>
<feature type="binding site" evidence="8">
    <location>
        <begin position="267"/>
        <end position="270"/>
    </location>
    <ligand>
        <name>NAD(+)</name>
        <dbReference type="ChEBI" id="CHEBI:57540"/>
    </ligand>
</feature>
<evidence type="ECO:0000256" key="6">
    <source>
        <dbReference type="PIRSR" id="PIRSR000183-1"/>
    </source>
</evidence>
<dbReference type="GeneID" id="303188228"/>
<feature type="active site" description="Proton donor/acceptor" evidence="6">
    <location>
        <position position="270"/>
    </location>
</feature>
<dbReference type="CDD" id="cd05305">
    <property type="entry name" value="L-AlaDH"/>
    <property type="match status" value="1"/>
</dbReference>
<evidence type="ECO:0000256" key="3">
    <source>
        <dbReference type="ARBA" id="ARBA00023002"/>
    </source>
</evidence>
<keyword evidence="8" id="KW-0547">Nucleotide-binding</keyword>
<gene>
    <name evidence="11" type="primary">ald</name>
    <name evidence="11" type="ORF">CIK83_04820</name>
</gene>
<dbReference type="Pfam" id="PF05222">
    <property type="entry name" value="AlaDh_PNT_N"/>
    <property type="match status" value="1"/>
</dbReference>
<comment type="caution">
    <text evidence="11">The sequence shown here is derived from an EMBL/GenBank/DDBJ whole genome shotgun (WGS) entry which is preliminary data.</text>
</comment>
<protein>
    <recommendedName>
        <fullName evidence="2 5">Alanine dehydrogenase</fullName>
        <ecNumber evidence="2 5">1.4.1.1</ecNumber>
    </recommendedName>
</protein>
<dbReference type="Pfam" id="PF01262">
    <property type="entry name" value="AlaDh_PNT_C"/>
    <property type="match status" value="1"/>
</dbReference>
<dbReference type="GO" id="GO:0000166">
    <property type="term" value="F:nucleotide binding"/>
    <property type="evidence" value="ECO:0007669"/>
    <property type="project" value="UniProtKB-KW"/>
</dbReference>
<feature type="binding site" evidence="8">
    <location>
        <position position="198"/>
    </location>
    <ligand>
        <name>NAD(+)</name>
        <dbReference type="ChEBI" id="CHEBI:57540"/>
    </ligand>
</feature>
<dbReference type="AlphaFoldDB" id="A0A368LM56"/>
<accession>A0A368LM56</accession>
<dbReference type="GO" id="GO:0005886">
    <property type="term" value="C:plasma membrane"/>
    <property type="evidence" value="ECO:0007669"/>
    <property type="project" value="TreeGrafter"/>
</dbReference>
<evidence type="ECO:0000313" key="12">
    <source>
        <dbReference type="Proteomes" id="UP000252479"/>
    </source>
</evidence>
<comment type="catalytic activity">
    <reaction evidence="5">
        <text>L-alanine + NAD(+) + H2O = pyruvate + NH4(+) + NADH + H(+)</text>
        <dbReference type="Rhea" id="RHEA:18405"/>
        <dbReference type="ChEBI" id="CHEBI:15361"/>
        <dbReference type="ChEBI" id="CHEBI:15377"/>
        <dbReference type="ChEBI" id="CHEBI:15378"/>
        <dbReference type="ChEBI" id="CHEBI:28938"/>
        <dbReference type="ChEBI" id="CHEBI:57540"/>
        <dbReference type="ChEBI" id="CHEBI:57945"/>
        <dbReference type="ChEBI" id="CHEBI:57972"/>
        <dbReference type="EC" id="1.4.1.1"/>
    </reaction>
</comment>
<dbReference type="InterPro" id="IPR007886">
    <property type="entry name" value="AlaDH/PNT_N"/>
</dbReference>
<dbReference type="FunFam" id="3.40.50.720:FF:000049">
    <property type="entry name" value="Alanine dehydrogenase"/>
    <property type="match status" value="1"/>
</dbReference>
<reference evidence="11 12" key="1">
    <citation type="journal article" date="2017" name="Elife">
        <title>Extensive horizontal gene transfer in cheese-associated bacteria.</title>
        <authorList>
            <person name="Bonham K.S."/>
            <person name="Wolfe B.E."/>
            <person name="Dutton R.J."/>
        </authorList>
    </citation>
    <scope>NUCLEOTIDE SEQUENCE [LARGE SCALE GENOMIC DNA]</scope>
    <source>
        <strain evidence="11 12">JB196</strain>
    </source>
</reference>
<evidence type="ECO:0000256" key="1">
    <source>
        <dbReference type="ARBA" id="ARBA00005689"/>
    </source>
</evidence>
<feature type="binding site" evidence="7">
    <location>
        <position position="75"/>
    </location>
    <ligand>
        <name>substrate</name>
    </ligand>
</feature>
<dbReference type="GO" id="GO:0000286">
    <property type="term" value="F:alanine dehydrogenase activity"/>
    <property type="evidence" value="ECO:0007669"/>
    <property type="project" value="UniProtKB-UniRule"/>
</dbReference>
<dbReference type="InterPro" id="IPR036291">
    <property type="entry name" value="NAD(P)-bd_dom_sf"/>
</dbReference>
<dbReference type="EC" id="1.4.1.1" evidence="2 5"/>
<organism evidence="11 12">
    <name type="scientific">Vibrio casei</name>
    <dbReference type="NCBI Taxonomy" id="673372"/>
    <lineage>
        <taxon>Bacteria</taxon>
        <taxon>Pseudomonadati</taxon>
        <taxon>Pseudomonadota</taxon>
        <taxon>Gammaproteobacteria</taxon>
        <taxon>Vibrionales</taxon>
        <taxon>Vibrionaceae</taxon>
        <taxon>Vibrio</taxon>
    </lineage>
</organism>
<sequence>MKIGVPKEIKNHEYRVGMTPASVRELYAHGHHVYVETHAGIGIGFNDDDYMAAGASILPSAADVYAVADMIVKVKEPQSIERTLLKKGQILFTYLHLAPDLPQTEALIKSKAVCIAYETVTDNMGRLPLLAPMSEVAGRMSIQAGAQTLEKSHGGSGLLLSGVPGVAPANVLILGGGVVGSNAARMAIGLRANVTILDKNIDTLRKLDEEFQGKAQVVYSTKEALDQLTTQADLIIGAVLIPGAAAPKLISRQHLKNMKAGSAIVDVAIDQGGCFETSAPTTHAEPTYIVDDIVHYCVANMPGAVARTSTFALNNATLPYIIKLANKGYQQALLEDSGLLKGLNIIDGKITLKEVAESLSLPYVSPEEALKSAYEGNAFKYE</sequence>
<evidence type="ECO:0000313" key="11">
    <source>
        <dbReference type="EMBL" id="RCS72989.1"/>
    </source>
</evidence>
<dbReference type="SMART" id="SM01003">
    <property type="entry name" value="AlaDh_PNT_N"/>
    <property type="match status" value="1"/>
</dbReference>
<feature type="binding site" evidence="8">
    <location>
        <begin position="239"/>
        <end position="240"/>
    </location>
    <ligand>
        <name>NAD(+)</name>
        <dbReference type="ChEBI" id="CHEBI:57540"/>
    </ligand>
</feature>
<name>A0A368LM56_9VIBR</name>
<feature type="binding site" evidence="8">
    <location>
        <begin position="298"/>
        <end position="301"/>
    </location>
    <ligand>
        <name>NAD(+)</name>
        <dbReference type="ChEBI" id="CHEBI:57540"/>
    </ligand>
</feature>
<dbReference type="SUPFAM" id="SSF51735">
    <property type="entry name" value="NAD(P)-binding Rossmann-fold domains"/>
    <property type="match status" value="1"/>
</dbReference>
<feature type="binding site" evidence="7">
    <location>
        <position position="15"/>
    </location>
    <ligand>
        <name>substrate</name>
    </ligand>
</feature>